<evidence type="ECO:0000313" key="1">
    <source>
        <dbReference type="EMBL" id="SOO24804.1"/>
    </source>
</evidence>
<reference evidence="1 2" key="1">
    <citation type="submission" date="2017-10" db="EMBL/GenBank/DDBJ databases">
        <authorList>
            <person name="Regsiter A."/>
            <person name="William W."/>
        </authorList>
    </citation>
    <scope>NUCLEOTIDE SEQUENCE [LARGE SCALE GENOMIC DNA]</scope>
    <source>
        <strain evidence="1 2">CFBP6991</strain>
    </source>
</reference>
<dbReference type="EMBL" id="OCZC01000069">
    <property type="protein sequence ID" value="SOO24804.1"/>
    <property type="molecule type" value="Genomic_DNA"/>
</dbReference>
<proteinExistence type="predicted"/>
<organism evidence="1 2">
    <name type="scientific">Xanthomonas campestris pv. phaseoli</name>
    <dbReference type="NCBI Taxonomy" id="317013"/>
    <lineage>
        <taxon>Bacteria</taxon>
        <taxon>Pseudomonadati</taxon>
        <taxon>Pseudomonadota</taxon>
        <taxon>Gammaproteobacteria</taxon>
        <taxon>Lysobacterales</taxon>
        <taxon>Lysobacteraceae</taxon>
        <taxon>Xanthomonas</taxon>
    </lineage>
</organism>
<name>A0A7Z7J055_XANCH</name>
<accession>A0A7Z7J055</accession>
<sequence length="56" mass="6209">MAVWARWSGDGRAAVEVNLELLFHEDRRRGGATIARTGGKRVTVCAQIPRDLVSCR</sequence>
<dbReference type="Proteomes" id="UP000234345">
    <property type="component" value="Unassembled WGS sequence"/>
</dbReference>
<dbReference type="AlphaFoldDB" id="A0A7Z7J055"/>
<evidence type="ECO:0000313" key="2">
    <source>
        <dbReference type="Proteomes" id="UP000234345"/>
    </source>
</evidence>
<protein>
    <submittedName>
        <fullName evidence="1">Uncharacterized protein</fullName>
    </submittedName>
</protein>
<gene>
    <name evidence="1" type="ORF">XFF6991_420021</name>
</gene>
<comment type="caution">
    <text evidence="1">The sequence shown here is derived from an EMBL/GenBank/DDBJ whole genome shotgun (WGS) entry which is preliminary data.</text>
</comment>